<dbReference type="AlphaFoldDB" id="A0A382PX06"/>
<name>A0A382PX06_9ZZZZ</name>
<protein>
    <submittedName>
        <fullName evidence="2">Uncharacterized protein</fullName>
    </submittedName>
</protein>
<evidence type="ECO:0000256" key="1">
    <source>
        <dbReference type="SAM" id="Coils"/>
    </source>
</evidence>
<feature type="non-terminal residue" evidence="2">
    <location>
        <position position="1"/>
    </location>
</feature>
<proteinExistence type="predicted"/>
<organism evidence="2">
    <name type="scientific">marine metagenome</name>
    <dbReference type="NCBI Taxonomy" id="408172"/>
    <lineage>
        <taxon>unclassified sequences</taxon>
        <taxon>metagenomes</taxon>
        <taxon>ecological metagenomes</taxon>
    </lineage>
</organism>
<keyword evidence="1" id="KW-0175">Coiled coil</keyword>
<feature type="coiled-coil region" evidence="1">
    <location>
        <begin position="57"/>
        <end position="91"/>
    </location>
</feature>
<sequence>VKVKEFYKKGDIPDVTNCTGMMSGSPLLSNPRGLSYGNYKKAIPFLEAREKLVKHHLSACRRRVKRGRAKIAELEKTLSKTQEHLNDDINRLGELTEIKEIDKALSKLTIKQSQGHCLPALKKIRERITNQELDKIEEELEIEKL</sequence>
<dbReference type="EMBL" id="UINC01109972">
    <property type="protein sequence ID" value="SVC77168.1"/>
    <property type="molecule type" value="Genomic_DNA"/>
</dbReference>
<gene>
    <name evidence="2" type="ORF">METZ01_LOCUS330022</name>
</gene>
<reference evidence="2" key="1">
    <citation type="submission" date="2018-05" db="EMBL/GenBank/DDBJ databases">
        <authorList>
            <person name="Lanie J.A."/>
            <person name="Ng W.-L."/>
            <person name="Kazmierczak K.M."/>
            <person name="Andrzejewski T.M."/>
            <person name="Davidsen T.M."/>
            <person name="Wayne K.J."/>
            <person name="Tettelin H."/>
            <person name="Glass J.I."/>
            <person name="Rusch D."/>
            <person name="Podicherti R."/>
            <person name="Tsui H.-C.T."/>
            <person name="Winkler M.E."/>
        </authorList>
    </citation>
    <scope>NUCLEOTIDE SEQUENCE</scope>
</reference>
<evidence type="ECO:0000313" key="2">
    <source>
        <dbReference type="EMBL" id="SVC77168.1"/>
    </source>
</evidence>
<accession>A0A382PX06</accession>